<dbReference type="PANTHER" id="PTHR19446">
    <property type="entry name" value="REVERSE TRANSCRIPTASES"/>
    <property type="match status" value="1"/>
</dbReference>
<keyword evidence="4" id="KW-1185">Reference proteome</keyword>
<accession>A0A4Y2SZ41</accession>
<dbReference type="Proteomes" id="UP000499080">
    <property type="component" value="Unassembled WGS sequence"/>
</dbReference>
<dbReference type="SUPFAM" id="SSF56672">
    <property type="entry name" value="DNA/RNA polymerases"/>
    <property type="match status" value="1"/>
</dbReference>
<dbReference type="InterPro" id="IPR000477">
    <property type="entry name" value="RT_dom"/>
</dbReference>
<dbReference type="CDD" id="cd01650">
    <property type="entry name" value="RT_nLTR_like"/>
    <property type="match status" value="1"/>
</dbReference>
<dbReference type="AlphaFoldDB" id="A0A4Y2SZ41"/>
<organism evidence="3 4">
    <name type="scientific">Araneus ventricosus</name>
    <name type="common">Orbweaver spider</name>
    <name type="synonym">Epeira ventricosa</name>
    <dbReference type="NCBI Taxonomy" id="182803"/>
    <lineage>
        <taxon>Eukaryota</taxon>
        <taxon>Metazoa</taxon>
        <taxon>Ecdysozoa</taxon>
        <taxon>Arthropoda</taxon>
        <taxon>Chelicerata</taxon>
        <taxon>Arachnida</taxon>
        <taxon>Araneae</taxon>
        <taxon>Araneomorphae</taxon>
        <taxon>Entelegynae</taxon>
        <taxon>Araneoidea</taxon>
        <taxon>Araneidae</taxon>
        <taxon>Araneus</taxon>
    </lineage>
</organism>
<feature type="domain" description="Reverse transcriptase" evidence="1">
    <location>
        <begin position="59"/>
        <end position="314"/>
    </location>
</feature>
<evidence type="ECO:0000313" key="4">
    <source>
        <dbReference type="Proteomes" id="UP000499080"/>
    </source>
</evidence>
<comment type="caution">
    <text evidence="3">The sequence shown here is derived from an EMBL/GenBank/DDBJ whole genome shotgun (WGS) entry which is preliminary data.</text>
</comment>
<dbReference type="InterPro" id="IPR012337">
    <property type="entry name" value="RNaseH-like_sf"/>
</dbReference>
<dbReference type="OrthoDB" id="411871at2759"/>
<dbReference type="GO" id="GO:0042575">
    <property type="term" value="C:DNA polymerase complex"/>
    <property type="evidence" value="ECO:0007669"/>
    <property type="project" value="UniProtKB-ARBA"/>
</dbReference>
<dbReference type="GO" id="GO:0003676">
    <property type="term" value="F:nucleic acid binding"/>
    <property type="evidence" value="ECO:0007669"/>
    <property type="project" value="InterPro"/>
</dbReference>
<dbReference type="GO" id="GO:0071897">
    <property type="term" value="P:DNA biosynthetic process"/>
    <property type="evidence" value="ECO:0007669"/>
    <property type="project" value="UniProtKB-ARBA"/>
</dbReference>
<dbReference type="Pfam" id="PF00075">
    <property type="entry name" value="RNase_H"/>
    <property type="match status" value="1"/>
</dbReference>
<dbReference type="CDD" id="cd09276">
    <property type="entry name" value="Rnase_HI_RT_non_LTR"/>
    <property type="match status" value="1"/>
</dbReference>
<dbReference type="SUPFAM" id="SSF53098">
    <property type="entry name" value="Ribonuclease H-like"/>
    <property type="match status" value="1"/>
</dbReference>
<dbReference type="InterPro" id="IPR002156">
    <property type="entry name" value="RNaseH_domain"/>
</dbReference>
<dbReference type="PROSITE" id="PS50879">
    <property type="entry name" value="RNASE_H_1"/>
    <property type="match status" value="1"/>
</dbReference>
<evidence type="ECO:0000259" key="2">
    <source>
        <dbReference type="PROSITE" id="PS50879"/>
    </source>
</evidence>
<dbReference type="EMBL" id="BGPR01024240">
    <property type="protein sequence ID" value="GBN92155.1"/>
    <property type="molecule type" value="Genomic_DNA"/>
</dbReference>
<evidence type="ECO:0008006" key="5">
    <source>
        <dbReference type="Google" id="ProtNLM"/>
    </source>
</evidence>
<dbReference type="GO" id="GO:0004523">
    <property type="term" value="F:RNA-DNA hybrid ribonuclease activity"/>
    <property type="evidence" value="ECO:0007669"/>
    <property type="project" value="InterPro"/>
</dbReference>
<dbReference type="InterPro" id="IPR043502">
    <property type="entry name" value="DNA/RNA_pol_sf"/>
</dbReference>
<proteinExistence type="predicted"/>
<dbReference type="PROSITE" id="PS50878">
    <property type="entry name" value="RT_POL"/>
    <property type="match status" value="1"/>
</dbReference>
<evidence type="ECO:0000259" key="1">
    <source>
        <dbReference type="PROSITE" id="PS50878"/>
    </source>
</evidence>
<gene>
    <name evidence="3" type="primary">R1A1-elementORF2_357</name>
    <name evidence="3" type="ORF">AVEN_22967_1</name>
</gene>
<name>A0A4Y2SZ41_ARAVE</name>
<dbReference type="InterPro" id="IPR036397">
    <property type="entry name" value="RNaseH_sf"/>
</dbReference>
<feature type="domain" description="RNase H type-1" evidence="2">
    <location>
        <begin position="418"/>
        <end position="547"/>
    </location>
</feature>
<reference evidence="3 4" key="1">
    <citation type="journal article" date="2019" name="Sci. Rep.">
        <title>Orb-weaving spider Araneus ventricosus genome elucidates the spidroin gene catalogue.</title>
        <authorList>
            <person name="Kono N."/>
            <person name="Nakamura H."/>
            <person name="Ohtoshi R."/>
            <person name="Moran D.A.P."/>
            <person name="Shinohara A."/>
            <person name="Yoshida Y."/>
            <person name="Fujiwara M."/>
            <person name="Mori M."/>
            <person name="Tomita M."/>
            <person name="Arakawa K."/>
        </authorList>
    </citation>
    <scope>NUCLEOTIDE SEQUENCE [LARGE SCALE GENOMIC DNA]</scope>
</reference>
<protein>
    <recommendedName>
        <fullName evidence="5">Retrovirus-related Pol polyprotein from type-1 retrotransposable element R1</fullName>
    </recommendedName>
</protein>
<dbReference type="Gene3D" id="3.30.420.10">
    <property type="entry name" value="Ribonuclease H-like superfamily/Ribonuclease H"/>
    <property type="match status" value="1"/>
</dbReference>
<sequence>MYNITKLSLQYIHSHVQEISAVIEHLPSDKAPGIDGIDNLLIKIIHKCFNNIFPTLFNKCLHLSCFPDSLKIGNIILFQKGGEDQRLASSYRPISLLPTIGKVLEKCMTQRLTYHLESTNSLNDRQHGFREGKSVDTAINELLINIKTARRDGKYVLVLSIDIKGAFDNLQHRAILKTLDASACPTHINRLFHSLLQNRKVTLLTPQGTATKEQKKGCPQGSCSGPALWNLVANEILNQVWPDNVHIQAFADDFVLVIKEDTNKNLVEDTQSAITQFISWCSENELALSTEKTNYILFSKMVRSPKITWNGYKINRVKSFKYLGIHVDDRLKWLEHINKQGEKAIKMQQNLKRIAGGNWGISQIHRWTLNEMVIERMLAHIPNRMTWRWRQQAGQLILQNISNRNQISFEDGEAYIARKDIINIFTNGSKTEHGVRTAFCVLTNDIWAYQWSTKLNDNNTVFQAELTALHEAVIYASHLPNHSTSKIHVDNRASIMASSNSKSTNETARKIFKILLSNPRIKVSWVKAHAGNIGNEIADQLAKDATQHGQPFSHTKLPKPYIKGLLRKRMLEEWQTLWKNGDTGRKIYNIMPSVSLRPTNWIREDVIFFSQHGPFPAYLKIFHLSDNDYCSCGGIGTALHYATECIYTVSWHMRKPAPNFEQEWLKRVANNLFSRQKIRGIIKFISENRYLFRLP</sequence>
<evidence type="ECO:0000313" key="3">
    <source>
        <dbReference type="EMBL" id="GBN92155.1"/>
    </source>
</evidence>
<dbReference type="Pfam" id="PF00078">
    <property type="entry name" value="RVT_1"/>
    <property type="match status" value="1"/>
</dbReference>